<reference evidence="1 2" key="1">
    <citation type="submission" date="2020-04" db="EMBL/GenBank/DDBJ databases">
        <title>Gordonia sp. nov. TBRC 11910.</title>
        <authorList>
            <person name="Suriyachadkun C."/>
        </authorList>
    </citation>
    <scope>NUCLEOTIDE SEQUENCE [LARGE SCALE GENOMIC DNA]</scope>
    <source>
        <strain evidence="1 2">TBRC 11910</strain>
    </source>
</reference>
<proteinExistence type="predicted"/>
<name>A0A848L2A0_9ACTN</name>
<keyword evidence="2" id="KW-1185">Reference proteome</keyword>
<dbReference type="RefSeq" id="WP_170194293.1">
    <property type="nucleotide sequence ID" value="NZ_JABBNB010000010.1"/>
</dbReference>
<gene>
    <name evidence="1" type="ORF">HH308_11195</name>
</gene>
<dbReference type="EMBL" id="JABBNB010000010">
    <property type="protein sequence ID" value="NMO01778.1"/>
    <property type="molecule type" value="Genomic_DNA"/>
</dbReference>
<comment type="caution">
    <text evidence="1">The sequence shown here is derived from an EMBL/GenBank/DDBJ whole genome shotgun (WGS) entry which is preliminary data.</text>
</comment>
<dbReference type="AlphaFoldDB" id="A0A848L2A0"/>
<protein>
    <submittedName>
        <fullName evidence="1">Uncharacterized protein</fullName>
    </submittedName>
</protein>
<dbReference type="Proteomes" id="UP000550729">
    <property type="component" value="Unassembled WGS sequence"/>
</dbReference>
<evidence type="ECO:0000313" key="1">
    <source>
        <dbReference type="EMBL" id="NMO01778.1"/>
    </source>
</evidence>
<accession>A0A848L2A0</accession>
<organism evidence="1 2">
    <name type="scientific">Gordonia asplenii</name>
    <dbReference type="NCBI Taxonomy" id="2725283"/>
    <lineage>
        <taxon>Bacteria</taxon>
        <taxon>Bacillati</taxon>
        <taxon>Actinomycetota</taxon>
        <taxon>Actinomycetes</taxon>
        <taxon>Mycobacteriales</taxon>
        <taxon>Gordoniaceae</taxon>
        <taxon>Gordonia</taxon>
    </lineage>
</organism>
<sequence length="256" mass="29757">MSVRDFQNYYGVKRRRFLEIRTKANVKPKAYTSMLSVKDLRALLRYVSADRREAEQRRAHARQMATIPVRPIKPATPPKPPVDFEAQIEEALSKLAKTRRALVELTKDHLDDDGSGRCRECNQPVPCLTKREMTRLGNELLDEIAVWGSGGGSDSELTSTPDPERRLRQIYASRDRWLEVLVMLTKDHMNEDHRKKCGVCKVDDPCGMKAAFLRINRGIAWRVANEFYVMDDEELRAVFHRRPRYDYADDYEERDA</sequence>
<evidence type="ECO:0000313" key="2">
    <source>
        <dbReference type="Proteomes" id="UP000550729"/>
    </source>
</evidence>